<proteinExistence type="predicted"/>
<protein>
    <submittedName>
        <fullName evidence="3">Uncharacterized protein</fullName>
    </submittedName>
</protein>
<evidence type="ECO:0000313" key="2">
    <source>
        <dbReference type="Proteomes" id="UP000887566"/>
    </source>
</evidence>
<reference evidence="3" key="1">
    <citation type="submission" date="2022-11" db="UniProtKB">
        <authorList>
            <consortium name="WormBaseParasite"/>
        </authorList>
    </citation>
    <scope>IDENTIFICATION</scope>
</reference>
<organism evidence="2 3">
    <name type="scientific">Plectus sambesii</name>
    <dbReference type="NCBI Taxonomy" id="2011161"/>
    <lineage>
        <taxon>Eukaryota</taxon>
        <taxon>Metazoa</taxon>
        <taxon>Ecdysozoa</taxon>
        <taxon>Nematoda</taxon>
        <taxon>Chromadorea</taxon>
        <taxon>Plectida</taxon>
        <taxon>Plectina</taxon>
        <taxon>Plectoidea</taxon>
        <taxon>Plectidae</taxon>
        <taxon>Plectus</taxon>
    </lineage>
</organism>
<sequence length="53" mass="5768">MDDAMEIEEPSRNGSESAVSVDGATDDMDAFTTLSHILFVMSLDCLLPQLFCV</sequence>
<feature type="region of interest" description="Disordered" evidence="1">
    <location>
        <begin position="1"/>
        <end position="21"/>
    </location>
</feature>
<accession>A0A914WD92</accession>
<evidence type="ECO:0000313" key="3">
    <source>
        <dbReference type="WBParaSite" id="PSAMB.scaffold3596size17648.g21958.t1"/>
    </source>
</evidence>
<dbReference type="Proteomes" id="UP000887566">
    <property type="component" value="Unplaced"/>
</dbReference>
<dbReference type="WBParaSite" id="PSAMB.scaffold3596size17648.g21958.t1">
    <property type="protein sequence ID" value="PSAMB.scaffold3596size17648.g21958.t1"/>
    <property type="gene ID" value="PSAMB.scaffold3596size17648.g21958"/>
</dbReference>
<name>A0A914WD92_9BILA</name>
<keyword evidence="2" id="KW-1185">Reference proteome</keyword>
<evidence type="ECO:0000256" key="1">
    <source>
        <dbReference type="SAM" id="MobiDB-lite"/>
    </source>
</evidence>
<dbReference type="AlphaFoldDB" id="A0A914WD92"/>